<dbReference type="Pfam" id="PF13561">
    <property type="entry name" value="adh_short_C2"/>
    <property type="match status" value="1"/>
</dbReference>
<dbReference type="Proteomes" id="UP000319818">
    <property type="component" value="Unassembled WGS sequence"/>
</dbReference>
<evidence type="ECO:0000256" key="1">
    <source>
        <dbReference type="ARBA" id="ARBA00006484"/>
    </source>
</evidence>
<reference evidence="4 5" key="1">
    <citation type="submission" date="2019-06" db="EMBL/GenBank/DDBJ databases">
        <title>Sequencing the genomes of 1000 actinobacteria strains.</title>
        <authorList>
            <person name="Klenk H.-P."/>
        </authorList>
    </citation>
    <scope>NUCLEOTIDE SEQUENCE [LARGE SCALE GENOMIC DNA]</scope>
    <source>
        <strain evidence="4 5">DSM 45511</strain>
    </source>
</reference>
<dbReference type="GO" id="GO:0016616">
    <property type="term" value="F:oxidoreductase activity, acting on the CH-OH group of donors, NAD or NADP as acceptor"/>
    <property type="evidence" value="ECO:0007669"/>
    <property type="project" value="TreeGrafter"/>
</dbReference>
<dbReference type="RefSeq" id="WP_142099181.1">
    <property type="nucleotide sequence ID" value="NZ_VFPH01000001.1"/>
</dbReference>
<dbReference type="SUPFAM" id="SSF51735">
    <property type="entry name" value="NAD(P)-binding Rossmann-fold domains"/>
    <property type="match status" value="1"/>
</dbReference>
<dbReference type="OrthoDB" id="3208554at2"/>
<evidence type="ECO:0000313" key="4">
    <source>
        <dbReference type="EMBL" id="TQM44375.1"/>
    </source>
</evidence>
<sequence>MELNLTGKIAVVTGGSKGIGLATVRTLRAEGAHVVVASRKSSAELDALAGPGLVHVPADLTDSDAPAAVVAHAVEVFGGLDVLVNNAGGPPPGVSLPRFSFLPLTDADWRDMFEFNLFSAVRAIRAAIPVMVERGGGSIVNVSSAVARQPGAMNADYAAAKAALTNLTKALSEEFAPQGVRVNTVSPGPVRTPWWTDEGGAADVLAAAFGTERDAVLERVAPEAMALKTGRLLEPQEVADMIALLASPRSASTTGADVLVDGGFHKAV</sequence>
<dbReference type="InterPro" id="IPR057326">
    <property type="entry name" value="KR_dom"/>
</dbReference>
<dbReference type="FunFam" id="3.40.50.720:FF:000084">
    <property type="entry name" value="Short-chain dehydrogenase reductase"/>
    <property type="match status" value="1"/>
</dbReference>
<gene>
    <name evidence="4" type="ORF">FB388_1740</name>
</gene>
<keyword evidence="5" id="KW-1185">Reference proteome</keyword>
<evidence type="ECO:0000259" key="3">
    <source>
        <dbReference type="SMART" id="SM00822"/>
    </source>
</evidence>
<keyword evidence="2" id="KW-0560">Oxidoreductase</keyword>
<name>A0A543GE90_9PSEU</name>
<accession>A0A543GE90</accession>
<dbReference type="PANTHER" id="PTHR42760:SF133">
    <property type="entry name" value="3-OXOACYL-[ACYL-CARRIER-PROTEIN] REDUCTASE"/>
    <property type="match status" value="1"/>
</dbReference>
<dbReference type="InterPro" id="IPR020904">
    <property type="entry name" value="Sc_DH/Rdtase_CS"/>
</dbReference>
<dbReference type="Gene3D" id="3.40.50.720">
    <property type="entry name" value="NAD(P)-binding Rossmann-like Domain"/>
    <property type="match status" value="1"/>
</dbReference>
<feature type="domain" description="Ketoreductase" evidence="3">
    <location>
        <begin position="8"/>
        <end position="193"/>
    </location>
</feature>
<proteinExistence type="inferred from homology"/>
<evidence type="ECO:0000313" key="5">
    <source>
        <dbReference type="Proteomes" id="UP000319818"/>
    </source>
</evidence>
<organism evidence="4 5">
    <name type="scientific">Pseudonocardia cypriaca</name>
    <dbReference type="NCBI Taxonomy" id="882449"/>
    <lineage>
        <taxon>Bacteria</taxon>
        <taxon>Bacillati</taxon>
        <taxon>Actinomycetota</taxon>
        <taxon>Actinomycetes</taxon>
        <taxon>Pseudonocardiales</taxon>
        <taxon>Pseudonocardiaceae</taxon>
        <taxon>Pseudonocardia</taxon>
    </lineage>
</organism>
<dbReference type="PANTHER" id="PTHR42760">
    <property type="entry name" value="SHORT-CHAIN DEHYDROGENASES/REDUCTASES FAMILY MEMBER"/>
    <property type="match status" value="1"/>
</dbReference>
<dbReference type="PRINTS" id="PR00080">
    <property type="entry name" value="SDRFAMILY"/>
</dbReference>
<dbReference type="InterPro" id="IPR036291">
    <property type="entry name" value="NAD(P)-bd_dom_sf"/>
</dbReference>
<dbReference type="InterPro" id="IPR002347">
    <property type="entry name" value="SDR_fam"/>
</dbReference>
<comment type="caution">
    <text evidence="4">The sequence shown here is derived from an EMBL/GenBank/DDBJ whole genome shotgun (WGS) entry which is preliminary data.</text>
</comment>
<dbReference type="SMART" id="SM00822">
    <property type="entry name" value="PKS_KR"/>
    <property type="match status" value="1"/>
</dbReference>
<dbReference type="PROSITE" id="PS00061">
    <property type="entry name" value="ADH_SHORT"/>
    <property type="match status" value="1"/>
</dbReference>
<dbReference type="AlphaFoldDB" id="A0A543GE90"/>
<evidence type="ECO:0000256" key="2">
    <source>
        <dbReference type="ARBA" id="ARBA00023002"/>
    </source>
</evidence>
<protein>
    <submittedName>
        <fullName evidence="4">NAD(P)-dependent dehydrogenase (Short-subunit alcohol dehydrogenase family)</fullName>
    </submittedName>
</protein>
<dbReference type="PRINTS" id="PR00081">
    <property type="entry name" value="GDHRDH"/>
</dbReference>
<dbReference type="EMBL" id="VFPH01000001">
    <property type="protein sequence ID" value="TQM44375.1"/>
    <property type="molecule type" value="Genomic_DNA"/>
</dbReference>
<comment type="similarity">
    <text evidence="1">Belongs to the short-chain dehydrogenases/reductases (SDR) family.</text>
</comment>